<name>A0ABV9SAA5_9PSEU</name>
<dbReference type="Proteomes" id="UP001595859">
    <property type="component" value="Unassembled WGS sequence"/>
</dbReference>
<dbReference type="InterPro" id="IPR047717">
    <property type="entry name" value="CC_star_Cory"/>
</dbReference>
<sequence>MTSRWAAFTAGLREFYAGPYRRTFARARREEDDLFTVVVLGEALGVPDPAAYYTVELMPALYPEFHDWHRRMGMDRSPLEHVGCC</sequence>
<gene>
    <name evidence="1" type="ORF">ACFPCV_34655</name>
</gene>
<accession>A0ABV9SAA5</accession>
<proteinExistence type="predicted"/>
<dbReference type="NCBIfam" id="NF041419">
    <property type="entry name" value="CC_star_Cory"/>
    <property type="match status" value="1"/>
</dbReference>
<dbReference type="EMBL" id="JBHSIS010000023">
    <property type="protein sequence ID" value="MFC4858667.1"/>
    <property type="molecule type" value="Genomic_DNA"/>
</dbReference>
<protein>
    <submittedName>
        <fullName evidence="1">Cory-CC-star protein</fullName>
    </submittedName>
</protein>
<evidence type="ECO:0000313" key="1">
    <source>
        <dbReference type="EMBL" id="MFC4858667.1"/>
    </source>
</evidence>
<reference evidence="2" key="1">
    <citation type="journal article" date="2019" name="Int. J. Syst. Evol. Microbiol.">
        <title>The Global Catalogue of Microorganisms (GCM) 10K type strain sequencing project: providing services to taxonomists for standard genome sequencing and annotation.</title>
        <authorList>
            <consortium name="The Broad Institute Genomics Platform"/>
            <consortium name="The Broad Institute Genome Sequencing Center for Infectious Disease"/>
            <person name="Wu L."/>
            <person name="Ma J."/>
        </authorList>
    </citation>
    <scope>NUCLEOTIDE SEQUENCE [LARGE SCALE GENOMIC DNA]</scope>
    <source>
        <strain evidence="2">ZS-22-S1</strain>
    </source>
</reference>
<dbReference type="InterPro" id="IPR058303">
    <property type="entry name" value="DUF7990"/>
</dbReference>
<evidence type="ECO:0000313" key="2">
    <source>
        <dbReference type="Proteomes" id="UP001595859"/>
    </source>
</evidence>
<keyword evidence="2" id="KW-1185">Reference proteome</keyword>
<dbReference type="RefSeq" id="WP_378061277.1">
    <property type="nucleotide sequence ID" value="NZ_JBHSIS010000023.1"/>
</dbReference>
<dbReference type="Pfam" id="PF25952">
    <property type="entry name" value="DUF7990"/>
    <property type="match status" value="1"/>
</dbReference>
<comment type="caution">
    <text evidence="1">The sequence shown here is derived from an EMBL/GenBank/DDBJ whole genome shotgun (WGS) entry which is preliminary data.</text>
</comment>
<organism evidence="1 2">
    <name type="scientific">Actinophytocola glycyrrhizae</name>
    <dbReference type="NCBI Taxonomy" id="2044873"/>
    <lineage>
        <taxon>Bacteria</taxon>
        <taxon>Bacillati</taxon>
        <taxon>Actinomycetota</taxon>
        <taxon>Actinomycetes</taxon>
        <taxon>Pseudonocardiales</taxon>
        <taxon>Pseudonocardiaceae</taxon>
    </lineage>
</organism>